<dbReference type="Proteomes" id="UP001175271">
    <property type="component" value="Unassembled WGS sequence"/>
</dbReference>
<dbReference type="AlphaFoldDB" id="A0AA39HW54"/>
<dbReference type="SUPFAM" id="SSF57567">
    <property type="entry name" value="Serine protease inhibitors"/>
    <property type="match status" value="3"/>
</dbReference>
<dbReference type="Pfam" id="PF01826">
    <property type="entry name" value="TIL"/>
    <property type="match status" value="3"/>
</dbReference>
<feature type="domain" description="TIL" evidence="5">
    <location>
        <begin position="91"/>
        <end position="145"/>
    </location>
</feature>
<keyword evidence="1" id="KW-0646">Protease inhibitor</keyword>
<feature type="domain" description="TIL" evidence="5">
    <location>
        <begin position="28"/>
        <end position="84"/>
    </location>
</feature>
<gene>
    <name evidence="6" type="ORF">QR680_006292</name>
</gene>
<evidence type="ECO:0000313" key="7">
    <source>
        <dbReference type="Proteomes" id="UP001175271"/>
    </source>
</evidence>
<dbReference type="EMBL" id="JAUCMV010000003">
    <property type="protein sequence ID" value="KAK0412575.1"/>
    <property type="molecule type" value="Genomic_DNA"/>
</dbReference>
<proteinExistence type="predicted"/>
<evidence type="ECO:0000313" key="6">
    <source>
        <dbReference type="EMBL" id="KAK0412575.1"/>
    </source>
</evidence>
<name>A0AA39HW54_9BILA</name>
<organism evidence="6 7">
    <name type="scientific">Steinernema hermaphroditum</name>
    <dbReference type="NCBI Taxonomy" id="289476"/>
    <lineage>
        <taxon>Eukaryota</taxon>
        <taxon>Metazoa</taxon>
        <taxon>Ecdysozoa</taxon>
        <taxon>Nematoda</taxon>
        <taxon>Chromadorea</taxon>
        <taxon>Rhabditida</taxon>
        <taxon>Tylenchina</taxon>
        <taxon>Panagrolaimomorpha</taxon>
        <taxon>Strongyloidoidea</taxon>
        <taxon>Steinernematidae</taxon>
        <taxon>Steinernema</taxon>
    </lineage>
</organism>
<evidence type="ECO:0000256" key="1">
    <source>
        <dbReference type="ARBA" id="ARBA00022690"/>
    </source>
</evidence>
<accession>A0AA39HW54</accession>
<evidence type="ECO:0000259" key="5">
    <source>
        <dbReference type="Pfam" id="PF01826"/>
    </source>
</evidence>
<dbReference type="InterPro" id="IPR002919">
    <property type="entry name" value="TIL_dom"/>
</dbReference>
<protein>
    <recommendedName>
        <fullName evidence="5">TIL domain-containing protein</fullName>
    </recommendedName>
</protein>
<keyword evidence="3" id="KW-1015">Disulfide bond</keyword>
<feature type="signal peptide" evidence="4">
    <location>
        <begin position="1"/>
        <end position="19"/>
    </location>
</feature>
<feature type="domain" description="TIL" evidence="5">
    <location>
        <begin position="170"/>
        <end position="226"/>
    </location>
</feature>
<keyword evidence="2" id="KW-0722">Serine protease inhibitor</keyword>
<dbReference type="PANTHER" id="PTHR23259:SF70">
    <property type="entry name" value="ACCESSORY GLAND PROTEIN ACP62F-RELATED"/>
    <property type="match status" value="1"/>
</dbReference>
<reference evidence="6" key="1">
    <citation type="submission" date="2023-06" db="EMBL/GenBank/DDBJ databases">
        <title>Genomic analysis of the entomopathogenic nematode Steinernema hermaphroditum.</title>
        <authorList>
            <person name="Schwarz E.M."/>
            <person name="Heppert J.K."/>
            <person name="Baniya A."/>
            <person name="Schwartz H.T."/>
            <person name="Tan C.-H."/>
            <person name="Antoshechkin I."/>
            <person name="Sternberg P.W."/>
            <person name="Goodrich-Blair H."/>
            <person name="Dillman A.R."/>
        </authorList>
    </citation>
    <scope>NUCLEOTIDE SEQUENCE</scope>
    <source>
        <strain evidence="6">PS9179</strain>
        <tissue evidence="6">Whole animal</tissue>
    </source>
</reference>
<dbReference type="InterPro" id="IPR051368">
    <property type="entry name" value="SerProtInhib-TIL_Domain"/>
</dbReference>
<evidence type="ECO:0000256" key="4">
    <source>
        <dbReference type="SAM" id="SignalP"/>
    </source>
</evidence>
<dbReference type="CDD" id="cd19941">
    <property type="entry name" value="TIL"/>
    <property type="match status" value="3"/>
</dbReference>
<dbReference type="GO" id="GO:0004867">
    <property type="term" value="F:serine-type endopeptidase inhibitor activity"/>
    <property type="evidence" value="ECO:0007669"/>
    <property type="project" value="UniProtKB-KW"/>
</dbReference>
<dbReference type="Gene3D" id="2.10.25.10">
    <property type="entry name" value="Laminin"/>
    <property type="match status" value="3"/>
</dbReference>
<dbReference type="InterPro" id="IPR036084">
    <property type="entry name" value="Ser_inhib-like_sf"/>
</dbReference>
<keyword evidence="4" id="KW-0732">Signal</keyword>
<comment type="caution">
    <text evidence="6">The sequence shown here is derived from an EMBL/GenBank/DDBJ whole genome shotgun (WGS) entry which is preliminary data.</text>
</comment>
<sequence length="261" mass="27994">MASITSAVLLLAGVGVLLATSASSTLDCGPNEHFEACGTCEGTCFQPNIDNCPLHYPYCLDPTCECNPGYVRSDNGTCIPTASCPPPPFDCPEGEVYTKCVSTCKPSCIRPYPIYCPAVLCQPGCTCSSGYERGADGKCIKATTCHDIINRYVRYNGTCIPFNSCPNPRCPKNEFWSECGGSRCEATCEDPYLNQGNCVPGCTAGCECAPGFLRNNLGVCVDFHNCNHPCRNVICPFDEVCVVNANKTTTCVSRQCLLRGC</sequence>
<evidence type="ECO:0000256" key="2">
    <source>
        <dbReference type="ARBA" id="ARBA00022900"/>
    </source>
</evidence>
<dbReference type="PANTHER" id="PTHR23259">
    <property type="entry name" value="RIDDLE"/>
    <property type="match status" value="1"/>
</dbReference>
<evidence type="ECO:0000256" key="3">
    <source>
        <dbReference type="ARBA" id="ARBA00023157"/>
    </source>
</evidence>
<feature type="chain" id="PRO_5041289027" description="TIL domain-containing protein" evidence="4">
    <location>
        <begin position="20"/>
        <end position="261"/>
    </location>
</feature>
<keyword evidence="7" id="KW-1185">Reference proteome</keyword>